<organism evidence="2 3">
    <name type="scientific">Aldrovandia affinis</name>
    <dbReference type="NCBI Taxonomy" id="143900"/>
    <lineage>
        <taxon>Eukaryota</taxon>
        <taxon>Metazoa</taxon>
        <taxon>Chordata</taxon>
        <taxon>Craniata</taxon>
        <taxon>Vertebrata</taxon>
        <taxon>Euteleostomi</taxon>
        <taxon>Actinopterygii</taxon>
        <taxon>Neopterygii</taxon>
        <taxon>Teleostei</taxon>
        <taxon>Notacanthiformes</taxon>
        <taxon>Halosauridae</taxon>
        <taxon>Aldrovandia</taxon>
    </lineage>
</organism>
<comment type="caution">
    <text evidence="2">The sequence shown here is derived from an EMBL/GenBank/DDBJ whole genome shotgun (WGS) entry which is preliminary data.</text>
</comment>
<protein>
    <submittedName>
        <fullName evidence="2">Uncharacterized protein</fullName>
    </submittedName>
</protein>
<dbReference type="EMBL" id="JAINUG010000074">
    <property type="protein sequence ID" value="KAJ8400807.1"/>
    <property type="molecule type" value="Genomic_DNA"/>
</dbReference>
<name>A0AAD7SEI2_9TELE</name>
<proteinExistence type="predicted"/>
<keyword evidence="3" id="KW-1185">Reference proteome</keyword>
<evidence type="ECO:0000313" key="3">
    <source>
        <dbReference type="Proteomes" id="UP001221898"/>
    </source>
</evidence>
<accession>A0AAD7SEI2</accession>
<evidence type="ECO:0000313" key="2">
    <source>
        <dbReference type="EMBL" id="KAJ8400807.1"/>
    </source>
</evidence>
<sequence length="100" mass="10935">MSWDGAWRKAVCVVRFPVDPLTFSSVSWRKRGCGACFFGVLLRTGSHMTVAFICAPSVARVQGWSTASLKTFSPPDKEPISRSPSDTFKALTSSGDPHIR</sequence>
<feature type="region of interest" description="Disordered" evidence="1">
    <location>
        <begin position="69"/>
        <end position="100"/>
    </location>
</feature>
<dbReference type="Proteomes" id="UP001221898">
    <property type="component" value="Unassembled WGS sequence"/>
</dbReference>
<dbReference type="AlphaFoldDB" id="A0AAD7SEI2"/>
<evidence type="ECO:0000256" key="1">
    <source>
        <dbReference type="SAM" id="MobiDB-lite"/>
    </source>
</evidence>
<gene>
    <name evidence="2" type="ORF">AAFF_G00391610</name>
</gene>
<reference evidence="2" key="1">
    <citation type="journal article" date="2023" name="Science">
        <title>Genome structures resolve the early diversification of teleost fishes.</title>
        <authorList>
            <person name="Parey E."/>
            <person name="Louis A."/>
            <person name="Montfort J."/>
            <person name="Bouchez O."/>
            <person name="Roques C."/>
            <person name="Iampietro C."/>
            <person name="Lluch J."/>
            <person name="Castinel A."/>
            <person name="Donnadieu C."/>
            <person name="Desvignes T."/>
            <person name="Floi Bucao C."/>
            <person name="Jouanno E."/>
            <person name="Wen M."/>
            <person name="Mejri S."/>
            <person name="Dirks R."/>
            <person name="Jansen H."/>
            <person name="Henkel C."/>
            <person name="Chen W.J."/>
            <person name="Zahm M."/>
            <person name="Cabau C."/>
            <person name="Klopp C."/>
            <person name="Thompson A.W."/>
            <person name="Robinson-Rechavi M."/>
            <person name="Braasch I."/>
            <person name="Lecointre G."/>
            <person name="Bobe J."/>
            <person name="Postlethwait J.H."/>
            <person name="Berthelot C."/>
            <person name="Roest Crollius H."/>
            <person name="Guiguen Y."/>
        </authorList>
    </citation>
    <scope>NUCLEOTIDE SEQUENCE</scope>
    <source>
        <strain evidence="2">NC1722</strain>
    </source>
</reference>
<feature type="compositionally biased region" description="Polar residues" evidence="1">
    <location>
        <begin position="82"/>
        <end position="100"/>
    </location>
</feature>